<evidence type="ECO:0000313" key="2">
    <source>
        <dbReference type="EMBL" id="RXF70425.1"/>
    </source>
</evidence>
<comment type="caution">
    <text evidence="2">The sequence shown here is derived from an EMBL/GenBank/DDBJ whole genome shotgun (WGS) entry which is preliminary data.</text>
</comment>
<proteinExistence type="predicted"/>
<dbReference type="Pfam" id="PF05893">
    <property type="entry name" value="LuxC"/>
    <property type="match status" value="1"/>
</dbReference>
<sequence>MTTIFTPQIRTAFTRLGQYLLSYDNELEHLVNAAKHYNAWFTPEQTKKAVTAIGSMLNETDIDTWFKNEEAEFRKRDDKAVRSEQKTVGLVLAGNIPLVGFHDILCVLAAGHTALIKLSSQDKHLTPHILSKLVEIEPSFGRQIRYTERLENFDAVIATGSNNTSRYFEYYFKNVPHIIRKNRNSVAILTGDESGEELRCLGNDIFDYYGLGCRNVSKLYVPQGYDFTFFFEAIESFKEVINHHKYNNNYDYNKSIFLVNLEHHLDNGFLLLKKAPDSLSSPLATLYYDEYQDLASLEKTIETKTDEIQCITGNVDLKLPVQQVGFGCSQKPRLWDYADNINTIQFLLTL</sequence>
<protein>
    <submittedName>
        <fullName evidence="2">Acyl-CoA reductase</fullName>
    </submittedName>
</protein>
<name>A0A4Q0MBB8_9SPHI</name>
<dbReference type="AlphaFoldDB" id="A0A4Q0MBB8"/>
<evidence type="ECO:0000256" key="1">
    <source>
        <dbReference type="ARBA" id="ARBA00022857"/>
    </source>
</evidence>
<keyword evidence="1" id="KW-0521">NADP</keyword>
<gene>
    <name evidence="2" type="ORF">EKH83_07170</name>
</gene>
<reference evidence="2 3" key="1">
    <citation type="submission" date="2018-12" db="EMBL/GenBank/DDBJ databases">
        <title>The Draft Genome Sequence of the Soil Bacterium Pedobacter tournemirensis R1.</title>
        <authorList>
            <person name="He J."/>
        </authorList>
    </citation>
    <scope>NUCLEOTIDE SEQUENCE [LARGE SCALE GENOMIC DNA]</scope>
    <source>
        <strain evidence="2 3">R1</strain>
    </source>
</reference>
<evidence type="ECO:0000313" key="3">
    <source>
        <dbReference type="Proteomes" id="UP000290848"/>
    </source>
</evidence>
<dbReference type="GO" id="GO:0003995">
    <property type="term" value="F:acyl-CoA dehydrogenase activity"/>
    <property type="evidence" value="ECO:0007669"/>
    <property type="project" value="InterPro"/>
</dbReference>
<dbReference type="SUPFAM" id="SSF53720">
    <property type="entry name" value="ALDH-like"/>
    <property type="match status" value="1"/>
</dbReference>
<dbReference type="InterPro" id="IPR008670">
    <property type="entry name" value="CoA_reduct_LuxC"/>
</dbReference>
<organism evidence="2 3">
    <name type="scientific">Arcticibacter tournemirensis</name>
    <dbReference type="NCBI Taxonomy" id="699437"/>
    <lineage>
        <taxon>Bacteria</taxon>
        <taxon>Pseudomonadati</taxon>
        <taxon>Bacteroidota</taxon>
        <taxon>Sphingobacteriia</taxon>
        <taxon>Sphingobacteriales</taxon>
        <taxon>Sphingobacteriaceae</taxon>
        <taxon>Arcticibacter</taxon>
    </lineage>
</organism>
<dbReference type="Proteomes" id="UP000290848">
    <property type="component" value="Unassembled WGS sequence"/>
</dbReference>
<dbReference type="RefSeq" id="WP_128768731.1">
    <property type="nucleotide sequence ID" value="NZ_RXOC01000004.1"/>
</dbReference>
<dbReference type="EMBL" id="RXOC01000004">
    <property type="protein sequence ID" value="RXF70425.1"/>
    <property type="molecule type" value="Genomic_DNA"/>
</dbReference>
<accession>A0A4Q0MBB8</accession>
<dbReference type="GO" id="GO:0008218">
    <property type="term" value="P:bioluminescence"/>
    <property type="evidence" value="ECO:0007669"/>
    <property type="project" value="InterPro"/>
</dbReference>
<dbReference type="InterPro" id="IPR016161">
    <property type="entry name" value="Ald_DH/histidinol_DH"/>
</dbReference>